<reference evidence="8 9" key="1">
    <citation type="journal article" date="2010" name="Nat. Biotechnol.">
        <title>Genome sequence of the model mushroom Schizophyllum commune.</title>
        <authorList>
            <person name="Ohm R.A."/>
            <person name="de Jong J.F."/>
            <person name="Lugones L.G."/>
            <person name="Aerts A."/>
            <person name="Kothe E."/>
            <person name="Stajich J.E."/>
            <person name="de Vries R.P."/>
            <person name="Record E."/>
            <person name="Levasseur A."/>
            <person name="Baker S.E."/>
            <person name="Bartholomew K.A."/>
            <person name="Coutinho P.M."/>
            <person name="Erdmann S."/>
            <person name="Fowler T.J."/>
            <person name="Gathman A.C."/>
            <person name="Lombard V."/>
            <person name="Henrissat B."/>
            <person name="Knabe N."/>
            <person name="Kuees U."/>
            <person name="Lilly W.W."/>
            <person name="Lindquist E."/>
            <person name="Lucas S."/>
            <person name="Magnuson J.K."/>
            <person name="Piumi F."/>
            <person name="Raudaskoski M."/>
            <person name="Salamov A."/>
            <person name="Schmutz J."/>
            <person name="Schwarze F.W.M.R."/>
            <person name="vanKuyk P.A."/>
            <person name="Horton J.S."/>
            <person name="Grigoriev I.V."/>
            <person name="Woesten H.A.B."/>
        </authorList>
    </citation>
    <scope>NUCLEOTIDE SEQUENCE [LARGE SCALE GENOMIC DNA]</scope>
    <source>
        <strain evidence="9">H4-8 / FGSC 9210</strain>
    </source>
</reference>
<dbReference type="InterPro" id="IPR050859">
    <property type="entry name" value="Class-I_PLP-dep_aminotransf"/>
</dbReference>
<evidence type="ECO:0000313" key="9">
    <source>
        <dbReference type="Proteomes" id="UP000007431"/>
    </source>
</evidence>
<dbReference type="Gene3D" id="3.40.640.10">
    <property type="entry name" value="Type I PLP-dependent aspartate aminotransferase-like (Major domain)"/>
    <property type="match status" value="1"/>
</dbReference>
<keyword evidence="4" id="KW-0808">Transferase</keyword>
<evidence type="ECO:0000313" key="8">
    <source>
        <dbReference type="EMBL" id="EFJ00363.1"/>
    </source>
</evidence>
<dbReference type="HOGENOM" id="CLU_017584_0_5_1"/>
<dbReference type="PANTHER" id="PTHR42790:SF1">
    <property type="entry name" value="AROMATIC AMINO ACID AMINOTRANSFERASE, HYPOTHETICAL (EUROFUNG)"/>
    <property type="match status" value="1"/>
</dbReference>
<dbReference type="InterPro" id="IPR015424">
    <property type="entry name" value="PyrdxlP-dep_Trfase"/>
</dbReference>
<comment type="similarity">
    <text evidence="2">Belongs to the class-I pyridoxal-phosphate-dependent aminotransferase family.</text>
</comment>
<comment type="cofactor">
    <cofactor evidence="1">
        <name>pyridoxal 5'-phosphate</name>
        <dbReference type="ChEBI" id="CHEBI:597326"/>
    </cofactor>
</comment>
<dbReference type="GO" id="GO:1901605">
    <property type="term" value="P:alpha-amino acid metabolic process"/>
    <property type="evidence" value="ECO:0007669"/>
    <property type="project" value="TreeGrafter"/>
</dbReference>
<dbReference type="Proteomes" id="UP000007431">
    <property type="component" value="Unassembled WGS sequence"/>
</dbReference>
<dbReference type="PANTHER" id="PTHR42790">
    <property type="entry name" value="AMINOTRANSFERASE"/>
    <property type="match status" value="1"/>
</dbReference>
<dbReference type="VEuPathDB" id="FungiDB:SCHCODRAFT_02482695"/>
<dbReference type="GeneID" id="9596093"/>
<keyword evidence="3" id="KW-0032">Aminotransferase</keyword>
<evidence type="ECO:0000256" key="5">
    <source>
        <dbReference type="ARBA" id="ARBA00022898"/>
    </source>
</evidence>
<evidence type="ECO:0000256" key="6">
    <source>
        <dbReference type="SAM" id="MobiDB-lite"/>
    </source>
</evidence>
<feature type="region of interest" description="Disordered" evidence="6">
    <location>
        <begin position="1"/>
        <end position="26"/>
    </location>
</feature>
<sequence>MQGNLDVTAASVEPLASTQSSEARQVPRVDFQHLRHHLNKLSRSRAPSPLKDIFRYMGLDGMLSLAGGLPHPEMFPFLSMNVSAYDSDTRLATTSDIASIRTTDVTVPKNADGLHSTNLATTLQYGDARGLAALTSTIKRFVERLYKPAYSNYEIVLSHGSTDAWNKVVSLFVEFGDTILVEGQTYPSSQTVWIPMGCVSAPVTLDKDGIVPDALDELLVNWERTHPEQKKPRLLYCIPAGQNPTGSTLTAERKAKIYEICVRHDIIICEDDPYYFLQFPTYDPQARSGPPADADAPVNIPAFLESLEPSFLKYDYDGRVVRLDTFSKTLAPGFRVGWVVANSLFSERLIRANEALTQTPSGWSQAIVTELLATWGDDGYLTWVKHLRDTYTARRNWMCGFLDRYFDVDWNSMSADGVPVYLKQTTGRCQGPVIFKFVPPRAGMFVWLTIPLDGNAHFQRILASSDGGSDAQSPEAKWTTEVWEKLAEARVLLTPGTYYTPWQGHEKAGQSDTPGVAFFRMSFSLMTRDNMDEAIQRVERVFREEWTT</sequence>
<name>D8PSM8_SCHCM</name>
<dbReference type="RefSeq" id="XP_003035265.1">
    <property type="nucleotide sequence ID" value="XM_003035219.1"/>
</dbReference>
<dbReference type="InterPro" id="IPR004839">
    <property type="entry name" value="Aminotransferase_I/II_large"/>
</dbReference>
<dbReference type="AlphaFoldDB" id="D8PSM8"/>
<gene>
    <name evidence="8" type="ORF">SCHCODRAFT_105805</name>
</gene>
<proteinExistence type="inferred from homology"/>
<protein>
    <recommendedName>
        <fullName evidence="7">Aminotransferase class I/classII large domain-containing protein</fullName>
    </recommendedName>
</protein>
<dbReference type="Pfam" id="PF00155">
    <property type="entry name" value="Aminotran_1_2"/>
    <property type="match status" value="1"/>
</dbReference>
<keyword evidence="9" id="KW-1185">Reference proteome</keyword>
<dbReference type="STRING" id="578458.D8PSM8"/>
<dbReference type="CDD" id="cd00609">
    <property type="entry name" value="AAT_like"/>
    <property type="match status" value="1"/>
</dbReference>
<dbReference type="SUPFAM" id="SSF53383">
    <property type="entry name" value="PLP-dependent transferases"/>
    <property type="match status" value="1"/>
</dbReference>
<dbReference type="GO" id="GO:0008483">
    <property type="term" value="F:transaminase activity"/>
    <property type="evidence" value="ECO:0007669"/>
    <property type="project" value="UniProtKB-KW"/>
</dbReference>
<accession>D8PSM8</accession>
<dbReference type="GO" id="GO:0030170">
    <property type="term" value="F:pyridoxal phosphate binding"/>
    <property type="evidence" value="ECO:0007669"/>
    <property type="project" value="InterPro"/>
</dbReference>
<dbReference type="InterPro" id="IPR015421">
    <property type="entry name" value="PyrdxlP-dep_Trfase_major"/>
</dbReference>
<keyword evidence="5" id="KW-0663">Pyridoxal phosphate</keyword>
<feature type="non-terminal residue" evidence="8">
    <location>
        <position position="548"/>
    </location>
</feature>
<evidence type="ECO:0000256" key="2">
    <source>
        <dbReference type="ARBA" id="ARBA00007441"/>
    </source>
</evidence>
<dbReference type="KEGG" id="scm:SCHCO_02482695"/>
<feature type="domain" description="Aminotransferase class I/classII large" evidence="7">
    <location>
        <begin position="121"/>
        <end position="538"/>
    </location>
</feature>
<organism evidence="9">
    <name type="scientific">Schizophyllum commune (strain H4-8 / FGSC 9210)</name>
    <name type="common">Split gill fungus</name>
    <dbReference type="NCBI Taxonomy" id="578458"/>
    <lineage>
        <taxon>Eukaryota</taxon>
        <taxon>Fungi</taxon>
        <taxon>Dikarya</taxon>
        <taxon>Basidiomycota</taxon>
        <taxon>Agaricomycotina</taxon>
        <taxon>Agaricomycetes</taxon>
        <taxon>Agaricomycetidae</taxon>
        <taxon>Agaricales</taxon>
        <taxon>Schizophyllaceae</taxon>
        <taxon>Schizophyllum</taxon>
    </lineage>
</organism>
<evidence type="ECO:0000256" key="3">
    <source>
        <dbReference type="ARBA" id="ARBA00022576"/>
    </source>
</evidence>
<dbReference type="OrthoDB" id="691673at2759"/>
<evidence type="ECO:0000259" key="7">
    <source>
        <dbReference type="Pfam" id="PF00155"/>
    </source>
</evidence>
<evidence type="ECO:0000256" key="4">
    <source>
        <dbReference type="ARBA" id="ARBA00022679"/>
    </source>
</evidence>
<evidence type="ECO:0000256" key="1">
    <source>
        <dbReference type="ARBA" id="ARBA00001933"/>
    </source>
</evidence>
<dbReference type="EMBL" id="GL377303">
    <property type="protein sequence ID" value="EFJ00363.1"/>
    <property type="molecule type" value="Genomic_DNA"/>
</dbReference>
<dbReference type="OMA" id="ILCEEFT"/>
<dbReference type="InParanoid" id="D8PSM8"/>
<dbReference type="eggNOG" id="KOG0634">
    <property type="taxonomic scope" value="Eukaryota"/>
</dbReference>